<accession>A0AB38D128</accession>
<proteinExistence type="predicted"/>
<gene>
    <name evidence="1" type="ORF">SAMEA2070301_03162</name>
</gene>
<dbReference type="Proteomes" id="UP000185210">
    <property type="component" value="Unassembled WGS sequence"/>
</dbReference>
<evidence type="ECO:0000313" key="1">
    <source>
        <dbReference type="EMBL" id="SIB19121.1"/>
    </source>
</evidence>
<dbReference type="AlphaFoldDB" id="A0AB38D128"/>
<protein>
    <submittedName>
        <fullName evidence="1">Uncharacterized protein</fullName>
    </submittedName>
</protein>
<sequence length="70" mass="8300">MTGSEIYDLWRPCGSKYWYELEHEEQLRWEDLSHSLSSTRGPDYRRGYDTGYDEGYDMGYSDAESEADRS</sequence>
<dbReference type="EMBL" id="FSHM01000004">
    <property type="protein sequence ID" value="SIB19121.1"/>
    <property type="molecule type" value="Genomic_DNA"/>
</dbReference>
<evidence type="ECO:0000313" key="2">
    <source>
        <dbReference type="Proteomes" id="UP000185210"/>
    </source>
</evidence>
<dbReference type="RefSeq" id="WP_074323184.1">
    <property type="nucleotide sequence ID" value="NZ_FSFF01000001.1"/>
</dbReference>
<comment type="caution">
    <text evidence="1">The sequence shown here is derived from an EMBL/GenBank/DDBJ whole genome shotgun (WGS) entry which is preliminary data.</text>
</comment>
<name>A0AB38D128_9MYCO</name>
<reference evidence="1 2" key="1">
    <citation type="submission" date="2016-11" db="EMBL/GenBank/DDBJ databases">
        <authorList>
            <consortium name="Pathogen Informatics"/>
        </authorList>
    </citation>
    <scope>NUCLEOTIDE SEQUENCE [LARGE SCALE GENOMIC DNA]</scope>
    <source>
        <strain evidence="1 2">104</strain>
    </source>
</reference>
<organism evidence="1 2">
    <name type="scientific">Mycobacteroides abscessus subsp. abscessus</name>
    <dbReference type="NCBI Taxonomy" id="1185650"/>
    <lineage>
        <taxon>Bacteria</taxon>
        <taxon>Bacillati</taxon>
        <taxon>Actinomycetota</taxon>
        <taxon>Actinomycetes</taxon>
        <taxon>Mycobacteriales</taxon>
        <taxon>Mycobacteriaceae</taxon>
        <taxon>Mycobacteroides</taxon>
        <taxon>Mycobacteroides abscessus</taxon>
    </lineage>
</organism>